<dbReference type="PANTHER" id="PTHR38459:SF1">
    <property type="entry name" value="PROPHAGE BACTOPRENOL-LINKED GLUCOSE TRANSLOCASE HOMOLOG"/>
    <property type="match status" value="1"/>
</dbReference>
<keyword evidence="9" id="KW-1185">Reference proteome</keyword>
<evidence type="ECO:0000256" key="3">
    <source>
        <dbReference type="ARBA" id="ARBA00022692"/>
    </source>
</evidence>
<evidence type="ECO:0000256" key="6">
    <source>
        <dbReference type="SAM" id="Phobius"/>
    </source>
</evidence>
<feature type="transmembrane region" description="Helical" evidence="6">
    <location>
        <begin position="30"/>
        <end position="50"/>
    </location>
</feature>
<evidence type="ECO:0000256" key="1">
    <source>
        <dbReference type="ARBA" id="ARBA00004141"/>
    </source>
</evidence>
<organism evidence="8 9">
    <name type="scientific">Sporomusa malonica</name>
    <dbReference type="NCBI Taxonomy" id="112901"/>
    <lineage>
        <taxon>Bacteria</taxon>
        <taxon>Bacillati</taxon>
        <taxon>Bacillota</taxon>
        <taxon>Negativicutes</taxon>
        <taxon>Selenomonadales</taxon>
        <taxon>Sporomusaceae</taxon>
        <taxon>Sporomusa</taxon>
    </lineage>
</organism>
<name>A0A1W2DQC4_9FIRM</name>
<dbReference type="InterPro" id="IPR051401">
    <property type="entry name" value="GtrA_CellWall_Glycosyl"/>
</dbReference>
<dbReference type="GO" id="GO:0000271">
    <property type="term" value="P:polysaccharide biosynthetic process"/>
    <property type="evidence" value="ECO:0007669"/>
    <property type="project" value="InterPro"/>
</dbReference>
<evidence type="ECO:0000256" key="5">
    <source>
        <dbReference type="ARBA" id="ARBA00023136"/>
    </source>
</evidence>
<dbReference type="STRING" id="112901.SAMN04488500_11783"/>
<dbReference type="AlphaFoldDB" id="A0A1W2DQC4"/>
<comment type="similarity">
    <text evidence="2">Belongs to the GtrA family.</text>
</comment>
<gene>
    <name evidence="8" type="ORF">SAMN04488500_11783</name>
</gene>
<feature type="domain" description="GtrA/DPMS transmembrane" evidence="7">
    <location>
        <begin position="7"/>
        <end position="123"/>
    </location>
</feature>
<proteinExistence type="inferred from homology"/>
<reference evidence="8 9" key="1">
    <citation type="submission" date="2017-04" db="EMBL/GenBank/DDBJ databases">
        <authorList>
            <person name="Afonso C.L."/>
            <person name="Miller P.J."/>
            <person name="Scott M.A."/>
            <person name="Spackman E."/>
            <person name="Goraichik I."/>
            <person name="Dimitrov K.M."/>
            <person name="Suarez D.L."/>
            <person name="Swayne D.E."/>
        </authorList>
    </citation>
    <scope>NUCLEOTIDE SEQUENCE [LARGE SCALE GENOMIC DNA]</scope>
    <source>
        <strain evidence="8 9">DSM 5090</strain>
    </source>
</reference>
<evidence type="ECO:0000313" key="8">
    <source>
        <dbReference type="EMBL" id="SMC99634.1"/>
    </source>
</evidence>
<evidence type="ECO:0000313" key="9">
    <source>
        <dbReference type="Proteomes" id="UP000192738"/>
    </source>
</evidence>
<dbReference type="Proteomes" id="UP000192738">
    <property type="component" value="Unassembled WGS sequence"/>
</dbReference>
<dbReference type="GO" id="GO:0005886">
    <property type="term" value="C:plasma membrane"/>
    <property type="evidence" value="ECO:0007669"/>
    <property type="project" value="TreeGrafter"/>
</dbReference>
<dbReference type="EMBL" id="FWXI01000017">
    <property type="protein sequence ID" value="SMC99634.1"/>
    <property type="molecule type" value="Genomic_DNA"/>
</dbReference>
<protein>
    <submittedName>
        <fullName evidence="8">Putative flippase GtrA (Transmembrane translocase of bactoprenol-linked glucose)</fullName>
    </submittedName>
</protein>
<keyword evidence="4 6" id="KW-1133">Transmembrane helix</keyword>
<feature type="transmembrane region" description="Helical" evidence="6">
    <location>
        <begin position="70"/>
        <end position="88"/>
    </location>
</feature>
<feature type="transmembrane region" description="Helical" evidence="6">
    <location>
        <begin position="100"/>
        <end position="123"/>
    </location>
</feature>
<dbReference type="PANTHER" id="PTHR38459">
    <property type="entry name" value="PROPHAGE BACTOPRENOL-LINKED GLUCOSE TRANSLOCASE HOMOLOG"/>
    <property type="match status" value="1"/>
</dbReference>
<sequence length="150" mass="16831">MIKMLMKFAVVGLSGVGVNMAVYTFLTSFGTNFLIAAGFAFGVAVTNNFVWNVLWTFKGRAKDRNVKIKFVSFLAISVINLGVNLMILRSLVEFMQVNEILAQLTAIAVASSLNFGLNFLITFREKRQKQRKEETGTAVHYEDYYPADLQ</sequence>
<evidence type="ECO:0000259" key="7">
    <source>
        <dbReference type="Pfam" id="PF04138"/>
    </source>
</evidence>
<dbReference type="InterPro" id="IPR007267">
    <property type="entry name" value="GtrA_DPMS_TM"/>
</dbReference>
<keyword evidence="5 6" id="KW-0472">Membrane</keyword>
<comment type="subcellular location">
    <subcellularLocation>
        <location evidence="1">Membrane</location>
        <topology evidence="1">Multi-pass membrane protein</topology>
    </subcellularLocation>
</comment>
<evidence type="ECO:0000256" key="2">
    <source>
        <dbReference type="ARBA" id="ARBA00009399"/>
    </source>
</evidence>
<keyword evidence="3 6" id="KW-0812">Transmembrane</keyword>
<dbReference type="Pfam" id="PF04138">
    <property type="entry name" value="GtrA_DPMS_TM"/>
    <property type="match status" value="1"/>
</dbReference>
<accession>A0A1W2DQC4</accession>
<evidence type="ECO:0000256" key="4">
    <source>
        <dbReference type="ARBA" id="ARBA00022989"/>
    </source>
</evidence>